<protein>
    <submittedName>
        <fullName evidence="1">Uncharacterized protein</fullName>
    </submittedName>
</protein>
<accession>A0ACB9FDW7</accession>
<evidence type="ECO:0000313" key="2">
    <source>
        <dbReference type="Proteomes" id="UP001055879"/>
    </source>
</evidence>
<reference evidence="1 2" key="2">
    <citation type="journal article" date="2022" name="Mol. Ecol. Resour.">
        <title>The genomes of chicory, endive, great burdock and yacon provide insights into Asteraceae paleo-polyploidization history and plant inulin production.</title>
        <authorList>
            <person name="Fan W."/>
            <person name="Wang S."/>
            <person name="Wang H."/>
            <person name="Wang A."/>
            <person name="Jiang F."/>
            <person name="Liu H."/>
            <person name="Zhao H."/>
            <person name="Xu D."/>
            <person name="Zhang Y."/>
        </authorList>
    </citation>
    <scope>NUCLEOTIDE SEQUENCE [LARGE SCALE GENOMIC DNA]</scope>
    <source>
        <strain evidence="2">cv. Niubang</strain>
    </source>
</reference>
<dbReference type="EMBL" id="CM042047">
    <property type="protein sequence ID" value="KAI3769350.1"/>
    <property type="molecule type" value="Genomic_DNA"/>
</dbReference>
<sequence>MLFVPIIGLWMSALGVGVGVVGGCEGIRTPDTVVLSHFDASIFNSSIATLLRSLIVCGYLQSLETLRVQPSIDHKTRKL</sequence>
<organism evidence="1 2">
    <name type="scientific">Arctium lappa</name>
    <name type="common">Greater burdock</name>
    <name type="synonym">Lappa major</name>
    <dbReference type="NCBI Taxonomy" id="4217"/>
    <lineage>
        <taxon>Eukaryota</taxon>
        <taxon>Viridiplantae</taxon>
        <taxon>Streptophyta</taxon>
        <taxon>Embryophyta</taxon>
        <taxon>Tracheophyta</taxon>
        <taxon>Spermatophyta</taxon>
        <taxon>Magnoliopsida</taxon>
        <taxon>eudicotyledons</taxon>
        <taxon>Gunneridae</taxon>
        <taxon>Pentapetalae</taxon>
        <taxon>asterids</taxon>
        <taxon>campanulids</taxon>
        <taxon>Asterales</taxon>
        <taxon>Asteraceae</taxon>
        <taxon>Carduoideae</taxon>
        <taxon>Cardueae</taxon>
        <taxon>Arctiinae</taxon>
        <taxon>Arctium</taxon>
    </lineage>
</organism>
<proteinExistence type="predicted"/>
<comment type="caution">
    <text evidence="1">The sequence shown here is derived from an EMBL/GenBank/DDBJ whole genome shotgun (WGS) entry which is preliminary data.</text>
</comment>
<dbReference type="Proteomes" id="UP001055879">
    <property type="component" value="Linkage Group LG01"/>
</dbReference>
<keyword evidence="2" id="KW-1185">Reference proteome</keyword>
<gene>
    <name evidence="1" type="ORF">L6452_00451</name>
</gene>
<reference evidence="2" key="1">
    <citation type="journal article" date="2022" name="Mol. Ecol. Resour.">
        <title>The genomes of chicory, endive, great burdock and yacon provide insights into Asteraceae palaeo-polyploidization history and plant inulin production.</title>
        <authorList>
            <person name="Fan W."/>
            <person name="Wang S."/>
            <person name="Wang H."/>
            <person name="Wang A."/>
            <person name="Jiang F."/>
            <person name="Liu H."/>
            <person name="Zhao H."/>
            <person name="Xu D."/>
            <person name="Zhang Y."/>
        </authorList>
    </citation>
    <scope>NUCLEOTIDE SEQUENCE [LARGE SCALE GENOMIC DNA]</scope>
    <source>
        <strain evidence="2">cv. Niubang</strain>
    </source>
</reference>
<name>A0ACB9FDW7_ARCLA</name>
<evidence type="ECO:0000313" key="1">
    <source>
        <dbReference type="EMBL" id="KAI3769350.1"/>
    </source>
</evidence>